<dbReference type="Gene3D" id="3.40.50.300">
    <property type="entry name" value="P-loop containing nucleotide triphosphate hydrolases"/>
    <property type="match status" value="1"/>
</dbReference>
<evidence type="ECO:0000256" key="1">
    <source>
        <dbReference type="ARBA" id="ARBA00022741"/>
    </source>
</evidence>
<dbReference type="Gene3D" id="1.25.40.10">
    <property type="entry name" value="Tetratricopeptide repeat domain"/>
    <property type="match status" value="1"/>
</dbReference>
<evidence type="ECO:0000313" key="5">
    <source>
        <dbReference type="EMBL" id="REF99443.1"/>
    </source>
</evidence>
<proteinExistence type="predicted"/>
<feature type="domain" description="HTH luxR-type" evidence="4">
    <location>
        <begin position="815"/>
        <end position="880"/>
    </location>
</feature>
<reference evidence="5 6" key="1">
    <citation type="submission" date="2018-08" db="EMBL/GenBank/DDBJ databases">
        <title>Sequencing the genomes of 1000 actinobacteria strains.</title>
        <authorList>
            <person name="Klenk H.-P."/>
        </authorList>
    </citation>
    <scope>NUCLEOTIDE SEQUENCE [LARGE SCALE GENOMIC DNA]</scope>
    <source>
        <strain evidence="5 6">DSM 44099</strain>
    </source>
</reference>
<evidence type="ECO:0000313" key="6">
    <source>
        <dbReference type="Proteomes" id="UP000256913"/>
    </source>
</evidence>
<name>A0A3D9ZTY8_9ACTN</name>
<dbReference type="Pfam" id="PF00196">
    <property type="entry name" value="GerE"/>
    <property type="match status" value="1"/>
</dbReference>
<dbReference type="PRINTS" id="PR00038">
    <property type="entry name" value="HTHLUXR"/>
</dbReference>
<dbReference type="InterPro" id="IPR041664">
    <property type="entry name" value="AAA_16"/>
</dbReference>
<dbReference type="AlphaFoldDB" id="A0A3D9ZTY8"/>
<evidence type="ECO:0000256" key="3">
    <source>
        <dbReference type="SAM" id="Coils"/>
    </source>
</evidence>
<gene>
    <name evidence="5" type="ORF">DFJ67_5479</name>
</gene>
<dbReference type="InterPro" id="IPR000792">
    <property type="entry name" value="Tscrpt_reg_LuxR_C"/>
</dbReference>
<protein>
    <submittedName>
        <fullName evidence="5">LuxR family transcriptional regulator</fullName>
    </submittedName>
</protein>
<dbReference type="PROSITE" id="PS50043">
    <property type="entry name" value="HTH_LUXR_2"/>
    <property type="match status" value="1"/>
</dbReference>
<evidence type="ECO:0000259" key="4">
    <source>
        <dbReference type="PROSITE" id="PS50043"/>
    </source>
</evidence>
<dbReference type="GO" id="GO:0003677">
    <property type="term" value="F:DNA binding"/>
    <property type="evidence" value="ECO:0007669"/>
    <property type="project" value="InterPro"/>
</dbReference>
<dbReference type="CDD" id="cd06170">
    <property type="entry name" value="LuxR_C_like"/>
    <property type="match status" value="1"/>
</dbReference>
<dbReference type="PANTHER" id="PTHR16305">
    <property type="entry name" value="TESTICULAR SOLUBLE ADENYLYL CYCLASE"/>
    <property type="match status" value="1"/>
</dbReference>
<keyword evidence="2" id="KW-0067">ATP-binding</keyword>
<dbReference type="SUPFAM" id="SSF52540">
    <property type="entry name" value="P-loop containing nucleoside triphosphate hydrolases"/>
    <property type="match status" value="1"/>
</dbReference>
<keyword evidence="3" id="KW-0175">Coiled coil</keyword>
<dbReference type="GO" id="GO:0005524">
    <property type="term" value="F:ATP binding"/>
    <property type="evidence" value="ECO:0007669"/>
    <property type="project" value="UniProtKB-KW"/>
</dbReference>
<dbReference type="OrthoDB" id="5476461at2"/>
<sequence>MTHPGRRGLRAAPRSVAVMELLERSALLAELDEALAATAVRGRVVLVTGEAGIGKSTLVRGFTERHAADARFLLGACDPLLTPRALGPLHDLGRQTGGRLAALLTAGGSREQLFAAVLDELGGGDRPQVVVVEDAHWADEATLDLLVFLGRRIASTNALLIVTYRDDELAVDHPLRAVVGRMPADVVRRLPLEALSEAAVAVLARRAGRPAAGLLALTGGNPLLVTEVLAAADADVPMTIADLVLARVGGLRDDARAVLQLVAVIPSSTELWLLERALDVPTEAVDAAVSAGLLVVGDDTIGYRHELLRRAVEGSLSVLRRRELNRRILTVLTGGLDRPVDVARLMHHAREAGDDGAVLRYGPEAARQAAAVAAHREAVGHYRAVLTHSERLGAPVPAELLEGYSVECYLSGLSAEAVSARRSALRLREAAGDREKVGDGLRWLSRLHWWDGNRREAEDAAAKAIAVLRDEPPGRPLAMAYSNQAQLDMLAYRTESAAGWATQAIALARQFADQETLSHALTNIGTALLQRGDERGRADLEEGVQVALASGLDDHAARALTNLATTSAELRDYRHAHDDLERALAFTQARELAGYTQHLLGHRARFRLDKGDWAGAERDAHAALAEQVHGGARMVDALVPLGLLRARRGDPDAGATLEEATERAFATGDLQWMGPAVAARAEYLWLAGAADLGIEQTAEVYELSVEADQPWFAGELAFWLRRAGALASLPAGLTVAEPYRFLLNGDWGAAAEAWQALGCPYHRALALGLGDDDEAALEGLGLLDALGAHQTGQRLRRELRTRGNLRVPRGPIRATAANPAGLTGRQVEVLVLLTDGLSDAEIAARLSLSAKTVGHHVSAVLAKLGVGSRREAAALAGGLGIARAKDGEPAGGS</sequence>
<feature type="coiled-coil region" evidence="3">
    <location>
        <begin position="563"/>
        <end position="590"/>
    </location>
</feature>
<dbReference type="InterPro" id="IPR036388">
    <property type="entry name" value="WH-like_DNA-bd_sf"/>
</dbReference>
<accession>A0A3D9ZTY8</accession>
<dbReference type="PANTHER" id="PTHR16305:SF35">
    <property type="entry name" value="TRANSCRIPTIONAL ACTIVATOR DOMAIN"/>
    <property type="match status" value="1"/>
</dbReference>
<dbReference type="EMBL" id="QUMQ01000001">
    <property type="protein sequence ID" value="REF99443.1"/>
    <property type="molecule type" value="Genomic_DNA"/>
</dbReference>
<keyword evidence="1" id="KW-0547">Nucleotide-binding</keyword>
<dbReference type="InterPro" id="IPR027417">
    <property type="entry name" value="P-loop_NTPase"/>
</dbReference>
<comment type="caution">
    <text evidence="5">The sequence shown here is derived from an EMBL/GenBank/DDBJ whole genome shotgun (WGS) entry which is preliminary data.</text>
</comment>
<dbReference type="InterPro" id="IPR011990">
    <property type="entry name" value="TPR-like_helical_dom_sf"/>
</dbReference>
<dbReference type="GO" id="GO:0005737">
    <property type="term" value="C:cytoplasm"/>
    <property type="evidence" value="ECO:0007669"/>
    <property type="project" value="TreeGrafter"/>
</dbReference>
<dbReference type="InterPro" id="IPR016032">
    <property type="entry name" value="Sig_transdc_resp-reg_C-effctor"/>
</dbReference>
<organism evidence="5 6">
    <name type="scientific">Asanoa ferruginea</name>
    <dbReference type="NCBI Taxonomy" id="53367"/>
    <lineage>
        <taxon>Bacteria</taxon>
        <taxon>Bacillati</taxon>
        <taxon>Actinomycetota</taxon>
        <taxon>Actinomycetes</taxon>
        <taxon>Micromonosporales</taxon>
        <taxon>Micromonosporaceae</taxon>
        <taxon>Asanoa</taxon>
    </lineage>
</organism>
<dbReference type="GO" id="GO:0006355">
    <property type="term" value="P:regulation of DNA-templated transcription"/>
    <property type="evidence" value="ECO:0007669"/>
    <property type="project" value="InterPro"/>
</dbReference>
<dbReference type="Pfam" id="PF13191">
    <property type="entry name" value="AAA_16"/>
    <property type="match status" value="1"/>
</dbReference>
<dbReference type="SUPFAM" id="SSF48452">
    <property type="entry name" value="TPR-like"/>
    <property type="match status" value="1"/>
</dbReference>
<dbReference type="Gene3D" id="1.10.10.10">
    <property type="entry name" value="Winged helix-like DNA-binding domain superfamily/Winged helix DNA-binding domain"/>
    <property type="match status" value="1"/>
</dbReference>
<dbReference type="Proteomes" id="UP000256913">
    <property type="component" value="Unassembled WGS sequence"/>
</dbReference>
<dbReference type="SUPFAM" id="SSF46894">
    <property type="entry name" value="C-terminal effector domain of the bipartite response regulators"/>
    <property type="match status" value="1"/>
</dbReference>
<dbReference type="GO" id="GO:0004016">
    <property type="term" value="F:adenylate cyclase activity"/>
    <property type="evidence" value="ECO:0007669"/>
    <property type="project" value="TreeGrafter"/>
</dbReference>
<evidence type="ECO:0000256" key="2">
    <source>
        <dbReference type="ARBA" id="ARBA00022840"/>
    </source>
</evidence>
<keyword evidence="6" id="KW-1185">Reference proteome</keyword>
<dbReference type="SMART" id="SM00421">
    <property type="entry name" value="HTH_LUXR"/>
    <property type="match status" value="1"/>
</dbReference>